<dbReference type="GO" id="GO:0007165">
    <property type="term" value="P:signal transduction"/>
    <property type="evidence" value="ECO:0007669"/>
    <property type="project" value="UniProtKB-KW"/>
</dbReference>
<evidence type="ECO:0000256" key="3">
    <source>
        <dbReference type="SAM" id="Phobius"/>
    </source>
</evidence>
<evidence type="ECO:0000256" key="2">
    <source>
        <dbReference type="PROSITE-ProRule" id="PRU00284"/>
    </source>
</evidence>
<protein>
    <recommendedName>
        <fullName evidence="4">Methyl-accepting transducer domain-containing protein</fullName>
    </recommendedName>
</protein>
<dbReference type="SUPFAM" id="SSF58104">
    <property type="entry name" value="Methyl-accepting chemotaxis protein (MCP) signaling domain"/>
    <property type="match status" value="1"/>
</dbReference>
<dbReference type="Gene3D" id="1.10.287.950">
    <property type="entry name" value="Methyl-accepting chemotaxis protein"/>
    <property type="match status" value="1"/>
</dbReference>
<proteinExistence type="predicted"/>
<evidence type="ECO:0000259" key="4">
    <source>
        <dbReference type="PROSITE" id="PS50111"/>
    </source>
</evidence>
<keyword evidence="1 2" id="KW-0807">Transducer</keyword>
<keyword evidence="3" id="KW-0812">Transmembrane</keyword>
<feature type="transmembrane region" description="Helical" evidence="3">
    <location>
        <begin position="90"/>
        <end position="107"/>
    </location>
</feature>
<dbReference type="PANTHER" id="PTHR32089:SF112">
    <property type="entry name" value="LYSOZYME-LIKE PROTEIN-RELATED"/>
    <property type="match status" value="1"/>
</dbReference>
<feature type="transmembrane region" description="Helical" evidence="3">
    <location>
        <begin position="38"/>
        <end position="56"/>
    </location>
</feature>
<dbReference type="Proteomes" id="UP001056429">
    <property type="component" value="Unassembled WGS sequence"/>
</dbReference>
<reference evidence="5" key="1">
    <citation type="journal article" date="2021" name="mSystems">
        <title>Bacteria and Archaea Synergistically Convert Glycine Betaine to Biogenic Methane in the Formosa Cold Seep of the South China Sea.</title>
        <authorList>
            <person name="Li L."/>
            <person name="Zhang W."/>
            <person name="Zhang S."/>
            <person name="Song L."/>
            <person name="Sun Q."/>
            <person name="Zhang H."/>
            <person name="Xiang H."/>
            <person name="Dong X."/>
        </authorList>
    </citation>
    <scope>NUCLEOTIDE SEQUENCE</scope>
    <source>
        <strain evidence="5">ZWT</strain>
    </source>
</reference>
<evidence type="ECO:0000313" key="5">
    <source>
        <dbReference type="EMBL" id="MCM1992206.1"/>
    </source>
</evidence>
<evidence type="ECO:0000313" key="6">
    <source>
        <dbReference type="Proteomes" id="UP001056429"/>
    </source>
</evidence>
<feature type="transmembrane region" description="Helical" evidence="3">
    <location>
        <begin position="112"/>
        <end position="131"/>
    </location>
</feature>
<dbReference type="Pfam" id="PF00015">
    <property type="entry name" value="MCPsignal"/>
    <property type="match status" value="1"/>
</dbReference>
<sequence>MNEKDFIKSRNKFFLKLLLILNMLGFIAFIIIGIDIISALQFLIPILIPTIVMSIIHKREKFIYFTKYLVAFAFLSFFYAILVVAESETIILSFGISFLTITAISLYQELKVLLFTAISDIVMVIIMWFSGEFSHIELVAKNYLVSSLGLFLIIFIFMILQVKFSVNDRNNLIKEKAITQETTKKVVRVLSDIQQSAKVLNNFSSELKENLIDTRHISDEVTTSFSQITQRVTSQAESIGVVNNNMTSNEEIIEEIAGLSKDMKKISDSSIKVMNMGNIEVLNLNNEMKDVDKINKNTVNLMEDLNNRTEKISYILQSIQNIAKQTNLLALNAAIEAARAGENGKGFVVVADEVRVLAENSTQLVNEIGIIIDEIKNKTIQVSQEVKSGSKAITVSMDVTDKVESSFKEISNNNEKFINQSIKIHTKCDDLKESFSVIDTKVSSIVTITEETAASVEEVLASMYEQNGKVQNIESNFGELNDLVFSLEKLSKEQN</sequence>
<dbReference type="InterPro" id="IPR004089">
    <property type="entry name" value="MCPsignal_dom"/>
</dbReference>
<reference evidence="5" key="2">
    <citation type="submission" date="2021-04" db="EMBL/GenBank/DDBJ databases">
        <authorList>
            <person name="Dong X."/>
        </authorList>
    </citation>
    <scope>NUCLEOTIDE SEQUENCE</scope>
    <source>
        <strain evidence="5">ZWT</strain>
    </source>
</reference>
<feature type="transmembrane region" description="Helical" evidence="3">
    <location>
        <begin position="13"/>
        <end position="32"/>
    </location>
</feature>
<dbReference type="PROSITE" id="PS50111">
    <property type="entry name" value="CHEMOTAXIS_TRANSDUC_2"/>
    <property type="match status" value="1"/>
</dbReference>
<dbReference type="AlphaFoldDB" id="A0A9J6P865"/>
<accession>A0A9J6P865</accession>
<feature type="transmembrane region" description="Helical" evidence="3">
    <location>
        <begin position="143"/>
        <end position="166"/>
    </location>
</feature>
<organism evidence="5 6">
    <name type="scientific">Oceanirhabdus seepicola</name>
    <dbReference type="NCBI Taxonomy" id="2828781"/>
    <lineage>
        <taxon>Bacteria</taxon>
        <taxon>Bacillati</taxon>
        <taxon>Bacillota</taxon>
        <taxon>Clostridia</taxon>
        <taxon>Eubacteriales</taxon>
        <taxon>Clostridiaceae</taxon>
        <taxon>Oceanirhabdus</taxon>
    </lineage>
</organism>
<comment type="caution">
    <text evidence="5">The sequence shown here is derived from an EMBL/GenBank/DDBJ whole genome shotgun (WGS) entry which is preliminary data.</text>
</comment>
<dbReference type="EMBL" id="JAGSOJ010000005">
    <property type="protein sequence ID" value="MCM1992206.1"/>
    <property type="molecule type" value="Genomic_DNA"/>
</dbReference>
<feature type="transmembrane region" description="Helical" evidence="3">
    <location>
        <begin position="68"/>
        <end position="84"/>
    </location>
</feature>
<evidence type="ECO:0000256" key="1">
    <source>
        <dbReference type="ARBA" id="ARBA00023224"/>
    </source>
</evidence>
<dbReference type="RefSeq" id="WP_250861371.1">
    <property type="nucleotide sequence ID" value="NZ_JAGSOJ010000005.1"/>
</dbReference>
<name>A0A9J6P865_9CLOT</name>
<keyword evidence="3" id="KW-1133">Transmembrane helix</keyword>
<feature type="domain" description="Methyl-accepting transducer" evidence="4">
    <location>
        <begin position="210"/>
        <end position="467"/>
    </location>
</feature>
<dbReference type="SMART" id="SM00283">
    <property type="entry name" value="MA"/>
    <property type="match status" value="1"/>
</dbReference>
<keyword evidence="6" id="KW-1185">Reference proteome</keyword>
<dbReference type="GO" id="GO:0016020">
    <property type="term" value="C:membrane"/>
    <property type="evidence" value="ECO:0007669"/>
    <property type="project" value="InterPro"/>
</dbReference>
<keyword evidence="3" id="KW-0472">Membrane</keyword>
<gene>
    <name evidence="5" type="ORF">KDK92_20990</name>
</gene>
<dbReference type="PANTHER" id="PTHR32089">
    <property type="entry name" value="METHYL-ACCEPTING CHEMOTAXIS PROTEIN MCPB"/>
    <property type="match status" value="1"/>
</dbReference>